<accession>A0A1A9RCB4</accession>
<gene>
    <name evidence="2" type="ORF">A7P90_10955</name>
</gene>
<dbReference type="GO" id="GO:0006631">
    <property type="term" value="P:fatty acid metabolic process"/>
    <property type="evidence" value="ECO:0007669"/>
    <property type="project" value="TreeGrafter"/>
</dbReference>
<dbReference type="InterPro" id="IPR014940">
    <property type="entry name" value="BAAT_C"/>
</dbReference>
<proteinExistence type="predicted"/>
<dbReference type="PANTHER" id="PTHR10824">
    <property type="entry name" value="ACYL-COENZYME A THIOESTERASE-RELATED"/>
    <property type="match status" value="1"/>
</dbReference>
<keyword evidence="2" id="KW-0378">Hydrolase</keyword>
<reference evidence="3" key="1">
    <citation type="submission" date="2016-05" db="EMBL/GenBank/DDBJ databases">
        <title>Draft genome of Corynebacterium afermentans subsp. afermentans LCDC 88199T.</title>
        <authorList>
            <person name="Bernier A.-M."/>
            <person name="Bernard K."/>
        </authorList>
    </citation>
    <scope>NUCLEOTIDE SEQUENCE [LARGE SCALE GENOMIC DNA]</scope>
    <source>
        <strain evidence="3">NML04-0072</strain>
    </source>
</reference>
<dbReference type="EMBL" id="LXSG01000040">
    <property type="protein sequence ID" value="OAM16420.1"/>
    <property type="molecule type" value="Genomic_DNA"/>
</dbReference>
<dbReference type="AlphaFoldDB" id="A0A1A9RCB4"/>
<dbReference type="GO" id="GO:0006637">
    <property type="term" value="P:acyl-CoA metabolic process"/>
    <property type="evidence" value="ECO:0007669"/>
    <property type="project" value="TreeGrafter"/>
</dbReference>
<comment type="caution">
    <text evidence="2">The sequence shown here is derived from an EMBL/GenBank/DDBJ whole genome shotgun (WGS) entry which is preliminary data.</text>
</comment>
<dbReference type="SUPFAM" id="SSF53474">
    <property type="entry name" value="alpha/beta-Hydrolases"/>
    <property type="match status" value="1"/>
</dbReference>
<evidence type="ECO:0000313" key="2">
    <source>
        <dbReference type="EMBL" id="OAM16420.1"/>
    </source>
</evidence>
<dbReference type="RefSeq" id="WP_049257720.1">
    <property type="nucleotide sequence ID" value="NZ_JVFA01000011.1"/>
</dbReference>
<dbReference type="GO" id="GO:0047617">
    <property type="term" value="F:fatty acyl-CoA hydrolase activity"/>
    <property type="evidence" value="ECO:0007669"/>
    <property type="project" value="TreeGrafter"/>
</dbReference>
<dbReference type="PANTHER" id="PTHR10824:SF4">
    <property type="entry name" value="ACYL-COENZYME A THIOESTERASE 1-LIKE"/>
    <property type="match status" value="1"/>
</dbReference>
<dbReference type="Gene3D" id="3.40.50.1820">
    <property type="entry name" value="alpha/beta hydrolase"/>
    <property type="match status" value="1"/>
</dbReference>
<dbReference type="Pfam" id="PF08840">
    <property type="entry name" value="BAAT_C"/>
    <property type="match status" value="1"/>
</dbReference>
<protein>
    <submittedName>
        <fullName evidence="2">Dienelactone hydrolase</fullName>
    </submittedName>
</protein>
<dbReference type="InterPro" id="IPR029058">
    <property type="entry name" value="AB_hydrolase_fold"/>
</dbReference>
<evidence type="ECO:0000259" key="1">
    <source>
        <dbReference type="Pfam" id="PF08840"/>
    </source>
</evidence>
<feature type="domain" description="BAAT/Acyl-CoA thioester hydrolase C-terminal" evidence="1">
    <location>
        <begin position="95"/>
        <end position="251"/>
    </location>
</feature>
<organism evidence="2 3">
    <name type="scientific">Eikenella corrodens</name>
    <dbReference type="NCBI Taxonomy" id="539"/>
    <lineage>
        <taxon>Bacteria</taxon>
        <taxon>Pseudomonadati</taxon>
        <taxon>Pseudomonadota</taxon>
        <taxon>Betaproteobacteria</taxon>
        <taxon>Neisseriales</taxon>
        <taxon>Neisseriaceae</taxon>
        <taxon>Eikenella</taxon>
    </lineage>
</organism>
<dbReference type="OrthoDB" id="8922993at2"/>
<name>A0A1A9RCB4_EIKCO</name>
<dbReference type="Proteomes" id="UP000077589">
    <property type="component" value="Unassembled WGS sequence"/>
</dbReference>
<evidence type="ECO:0000313" key="3">
    <source>
        <dbReference type="Proteomes" id="UP000077589"/>
    </source>
</evidence>
<sequence>MQPDRILSYASDGLTAALYRGRYAPPSDRIVIMLGGSDGSYALTQTYAAVFAENGLTALAVPYWGQPHLAQGLAQIAVETVETAVRRAQEMGFCQTGVWGISMGAQLALLAASLIPDIGRVAAVSPLDVCVQGLQTAPRRKLLDCSAFTWRGYDLPYCPLHMNRLRVLRDCVKTRSLCLRSCYRDAVGAAEETRIRVENIQGAVLLLSAEDDTMWPSYEAARRIVRRLEDGGFQYPVIERAYHRAGHYLFPVESRWHKLFANARRYPQDYMAAARDALAQALNFFHGWQ</sequence>